<feature type="domain" description="HTH cro/C1-type" evidence="1">
    <location>
        <begin position="1"/>
        <end position="49"/>
    </location>
</feature>
<dbReference type="CDD" id="cd00093">
    <property type="entry name" value="HTH_XRE"/>
    <property type="match status" value="1"/>
</dbReference>
<dbReference type="InterPro" id="IPR010982">
    <property type="entry name" value="Lambda_DNA-bd_dom_sf"/>
</dbReference>
<dbReference type="InterPro" id="IPR001387">
    <property type="entry name" value="Cro/C1-type_HTH"/>
</dbReference>
<dbReference type="PROSITE" id="PS50943">
    <property type="entry name" value="HTH_CROC1"/>
    <property type="match status" value="1"/>
</dbReference>
<dbReference type="Pfam" id="PF13443">
    <property type="entry name" value="HTH_26"/>
    <property type="match status" value="1"/>
</dbReference>
<proteinExistence type="predicted"/>
<organism evidence="2 3">
    <name type="scientific">Paenibacillus polymyxa</name>
    <name type="common">Bacillus polymyxa</name>
    <dbReference type="NCBI Taxonomy" id="1406"/>
    <lineage>
        <taxon>Bacteria</taxon>
        <taxon>Bacillati</taxon>
        <taxon>Bacillota</taxon>
        <taxon>Bacilli</taxon>
        <taxon>Bacillales</taxon>
        <taxon>Paenibacillaceae</taxon>
        <taxon>Paenibacillus</taxon>
    </lineage>
</organism>
<evidence type="ECO:0000313" key="3">
    <source>
        <dbReference type="Proteomes" id="UP001229409"/>
    </source>
</evidence>
<evidence type="ECO:0000259" key="1">
    <source>
        <dbReference type="PROSITE" id="PS50943"/>
    </source>
</evidence>
<dbReference type="EMBL" id="JARVWT010000006">
    <property type="protein sequence ID" value="MDH2332453.1"/>
    <property type="molecule type" value="Genomic_DNA"/>
</dbReference>
<dbReference type="GO" id="GO:0003677">
    <property type="term" value="F:DNA binding"/>
    <property type="evidence" value="ECO:0007669"/>
    <property type="project" value="InterPro"/>
</dbReference>
<dbReference type="AlphaFoldDB" id="A0AAP3ZZP2"/>
<sequence length="63" mass="7154">MSQAELSRRTGINKSQISAYVNQRYANPMDLAHARSIASALELTSPYDLYEWYEELPSGRTSD</sequence>
<protein>
    <submittedName>
        <fullName evidence="2">Helix-turn-helix transcriptional regulator</fullName>
    </submittedName>
</protein>
<name>A0AAP3ZZP2_PAEPO</name>
<dbReference type="SUPFAM" id="SSF47413">
    <property type="entry name" value="lambda repressor-like DNA-binding domains"/>
    <property type="match status" value="1"/>
</dbReference>
<evidence type="ECO:0000313" key="2">
    <source>
        <dbReference type="EMBL" id="MDH2332453.1"/>
    </source>
</evidence>
<comment type="caution">
    <text evidence="2">The sequence shown here is derived from an EMBL/GenBank/DDBJ whole genome shotgun (WGS) entry which is preliminary data.</text>
</comment>
<accession>A0AAP3ZZP2</accession>
<dbReference type="Proteomes" id="UP001229409">
    <property type="component" value="Unassembled WGS sequence"/>
</dbReference>
<dbReference type="Gene3D" id="1.10.260.40">
    <property type="entry name" value="lambda repressor-like DNA-binding domains"/>
    <property type="match status" value="1"/>
</dbReference>
<dbReference type="RefSeq" id="WP_226888759.1">
    <property type="nucleotide sequence ID" value="NZ_LIYK01001239.1"/>
</dbReference>
<gene>
    <name evidence="2" type="ORF">QDS18_16460</name>
</gene>
<reference evidence="2" key="1">
    <citation type="submission" date="2023-04" db="EMBL/GenBank/DDBJ databases">
        <title>Uncovering the Secrets of Slow-Growing Bacteria in Tropical Savanna Soil through Cultivation and Genomic Analysis.</title>
        <authorList>
            <person name="Goncalves O.S."/>
            <person name="Santana M.F."/>
        </authorList>
    </citation>
    <scope>NUCLEOTIDE SEQUENCE</scope>
    <source>
        <strain evidence="2">ANTI</strain>
    </source>
</reference>